<protein>
    <submittedName>
        <fullName evidence="5">FCD domain-containing protein</fullName>
    </submittedName>
</protein>
<dbReference type="GO" id="GO:0003677">
    <property type="term" value="F:DNA binding"/>
    <property type="evidence" value="ECO:0007669"/>
    <property type="project" value="UniProtKB-KW"/>
</dbReference>
<keyword evidence="6" id="KW-1185">Reference proteome</keyword>
<feature type="domain" description="GntR C-terminal" evidence="4">
    <location>
        <begin position="1"/>
        <end position="72"/>
    </location>
</feature>
<evidence type="ECO:0000313" key="6">
    <source>
        <dbReference type="Proteomes" id="UP000199664"/>
    </source>
</evidence>
<dbReference type="Pfam" id="PF07729">
    <property type="entry name" value="FCD"/>
    <property type="match status" value="1"/>
</dbReference>
<dbReference type="RefSeq" id="WP_208862299.1">
    <property type="nucleotide sequence ID" value="NZ_FOAN01000005.1"/>
</dbReference>
<name>A0A1H7T6H6_9HYPH</name>
<evidence type="ECO:0000259" key="4">
    <source>
        <dbReference type="Pfam" id="PF07729"/>
    </source>
</evidence>
<dbReference type="Gene3D" id="1.20.120.530">
    <property type="entry name" value="GntR ligand-binding domain-like"/>
    <property type="match status" value="1"/>
</dbReference>
<keyword evidence="2" id="KW-0238">DNA-binding</keyword>
<dbReference type="STRING" id="1036779.SAMN04515666_105355"/>
<reference evidence="6" key="1">
    <citation type="submission" date="2016-10" db="EMBL/GenBank/DDBJ databases">
        <authorList>
            <person name="Varghese N."/>
            <person name="Submissions S."/>
        </authorList>
    </citation>
    <scope>NUCLEOTIDE SEQUENCE [LARGE SCALE GENOMIC DNA]</scope>
    <source>
        <strain evidence="6">LMG 26383,CCUG 61248,R- 45681</strain>
    </source>
</reference>
<evidence type="ECO:0000256" key="3">
    <source>
        <dbReference type="ARBA" id="ARBA00023163"/>
    </source>
</evidence>
<evidence type="ECO:0000256" key="2">
    <source>
        <dbReference type="ARBA" id="ARBA00023125"/>
    </source>
</evidence>
<dbReference type="EMBL" id="FOAN01000005">
    <property type="protein sequence ID" value="SEL79846.1"/>
    <property type="molecule type" value="Genomic_DNA"/>
</dbReference>
<dbReference type="SUPFAM" id="SSF48008">
    <property type="entry name" value="GntR ligand-binding domain-like"/>
    <property type="match status" value="1"/>
</dbReference>
<evidence type="ECO:0000313" key="5">
    <source>
        <dbReference type="EMBL" id="SEL79846.1"/>
    </source>
</evidence>
<dbReference type="AlphaFoldDB" id="A0A1H7T6H6"/>
<dbReference type="InterPro" id="IPR011711">
    <property type="entry name" value="GntR_C"/>
</dbReference>
<keyword evidence="3" id="KW-0804">Transcription</keyword>
<sequence>MRFHETIVGASGNPFFLDTIRRLNRVRRLLSYRSMLDRKRYRAQCEEHLAILDSLARRDQDEAADRLRAHLAHTIENLARIRPILSR</sequence>
<evidence type="ECO:0000256" key="1">
    <source>
        <dbReference type="ARBA" id="ARBA00023015"/>
    </source>
</evidence>
<proteinExistence type="predicted"/>
<accession>A0A1H7T6H6</accession>
<dbReference type="Proteomes" id="UP000199664">
    <property type="component" value="Unassembled WGS sequence"/>
</dbReference>
<keyword evidence="1" id="KW-0805">Transcription regulation</keyword>
<dbReference type="InterPro" id="IPR008920">
    <property type="entry name" value="TF_FadR/GntR_C"/>
</dbReference>
<gene>
    <name evidence="5" type="ORF">SAMN04515666_105355</name>
</gene>
<organism evidence="5 6">
    <name type="scientific">Bosea lupini</name>
    <dbReference type="NCBI Taxonomy" id="1036779"/>
    <lineage>
        <taxon>Bacteria</taxon>
        <taxon>Pseudomonadati</taxon>
        <taxon>Pseudomonadota</taxon>
        <taxon>Alphaproteobacteria</taxon>
        <taxon>Hyphomicrobiales</taxon>
        <taxon>Boseaceae</taxon>
        <taxon>Bosea</taxon>
    </lineage>
</organism>